<keyword evidence="3" id="KW-1185">Reference proteome</keyword>
<protein>
    <submittedName>
        <fullName evidence="2">Uncharacterized protein</fullName>
    </submittedName>
</protein>
<evidence type="ECO:0000256" key="1">
    <source>
        <dbReference type="SAM" id="MobiDB-lite"/>
    </source>
</evidence>
<name>A0ABX0U3S1_9SPHN</name>
<feature type="region of interest" description="Disordered" evidence="1">
    <location>
        <begin position="28"/>
        <end position="74"/>
    </location>
</feature>
<feature type="compositionally biased region" description="Basic and acidic residues" evidence="1">
    <location>
        <begin position="31"/>
        <end position="60"/>
    </location>
</feature>
<accession>A0ABX0U3S1</accession>
<reference evidence="2 3" key="1">
    <citation type="submission" date="2020-03" db="EMBL/GenBank/DDBJ databases">
        <title>Genomic Encyclopedia of Type Strains, Phase IV (KMG-IV): sequencing the most valuable type-strain genomes for metagenomic binning, comparative biology and taxonomic classification.</title>
        <authorList>
            <person name="Goeker M."/>
        </authorList>
    </citation>
    <scope>NUCLEOTIDE SEQUENCE [LARGE SCALE GENOMIC DNA]</scope>
    <source>
        <strain evidence="2 3">DSM 22753</strain>
    </source>
</reference>
<dbReference type="EMBL" id="JAASQP010000001">
    <property type="protein sequence ID" value="NIJ25223.1"/>
    <property type="molecule type" value="Genomic_DNA"/>
</dbReference>
<gene>
    <name evidence="2" type="ORF">FHT01_002765</name>
</gene>
<organism evidence="2 3">
    <name type="scientific">Sphingomonas japonica</name>
    <dbReference type="NCBI Taxonomy" id="511662"/>
    <lineage>
        <taxon>Bacteria</taxon>
        <taxon>Pseudomonadati</taxon>
        <taxon>Pseudomonadota</taxon>
        <taxon>Alphaproteobacteria</taxon>
        <taxon>Sphingomonadales</taxon>
        <taxon>Sphingomonadaceae</taxon>
        <taxon>Sphingomonas</taxon>
    </lineage>
</organism>
<evidence type="ECO:0000313" key="3">
    <source>
        <dbReference type="Proteomes" id="UP000788153"/>
    </source>
</evidence>
<proteinExistence type="predicted"/>
<comment type="caution">
    <text evidence="2">The sequence shown here is derived from an EMBL/GenBank/DDBJ whole genome shotgun (WGS) entry which is preliminary data.</text>
</comment>
<sequence>MGVAKPPVSCGRALCLTRNHGSGVIGIPRKTNYDFERREREKTKASESAKKAQAKAEKRAAGQGAPDTGGAVGA</sequence>
<evidence type="ECO:0000313" key="2">
    <source>
        <dbReference type="EMBL" id="NIJ25223.1"/>
    </source>
</evidence>
<dbReference type="Proteomes" id="UP000788153">
    <property type="component" value="Unassembled WGS sequence"/>
</dbReference>